<feature type="chain" id="PRO_5012466738" evidence="6">
    <location>
        <begin position="29"/>
        <end position="226"/>
    </location>
</feature>
<dbReference type="AlphaFoldDB" id="A0A238J1Z0"/>
<sequence>MTKGFVMGYMKKPAIVAAASLLALTACNDPSQFPGTDGDRTRQGALAGAAVGAILGGTRESGSDRLRNAAVGAAIGAGAGALIGSTLDAQARELEQDFDNGQIDVINTGSELIVRMPEAILFATDSASLNGALRSDLFVLADSLNKYPQSIVTVVGHTDNTGTAAYNQGLSERRAFAVADTLRAGGVSGSRIRTIGAGESQPIATNQTASGRSQNRRVDITITPTN</sequence>
<name>A0A238J1Z0_9RHOB</name>
<feature type="domain" description="OmpA-like" evidence="7">
    <location>
        <begin position="109"/>
        <end position="226"/>
    </location>
</feature>
<feature type="signal peptide" evidence="6">
    <location>
        <begin position="1"/>
        <end position="28"/>
    </location>
</feature>
<dbReference type="CDD" id="cd07185">
    <property type="entry name" value="OmpA_C-like"/>
    <property type="match status" value="1"/>
</dbReference>
<dbReference type="RefSeq" id="WP_245813793.1">
    <property type="nucleotide sequence ID" value="NZ_FXXQ01000007.1"/>
</dbReference>
<dbReference type="PROSITE" id="PS51123">
    <property type="entry name" value="OMPA_2"/>
    <property type="match status" value="1"/>
</dbReference>
<dbReference type="GO" id="GO:0009279">
    <property type="term" value="C:cell outer membrane"/>
    <property type="evidence" value="ECO:0007669"/>
    <property type="project" value="UniProtKB-SubCell"/>
</dbReference>
<dbReference type="PROSITE" id="PS51257">
    <property type="entry name" value="PROKAR_LIPOPROTEIN"/>
    <property type="match status" value="1"/>
</dbReference>
<dbReference type="InterPro" id="IPR006690">
    <property type="entry name" value="OMPA-like_CS"/>
</dbReference>
<dbReference type="PROSITE" id="PS01068">
    <property type="entry name" value="OMPA_1"/>
    <property type="match status" value="1"/>
</dbReference>
<dbReference type="PANTHER" id="PTHR30329">
    <property type="entry name" value="STATOR ELEMENT OF FLAGELLAR MOTOR COMPLEX"/>
    <property type="match status" value="1"/>
</dbReference>
<reference evidence="8 9" key="1">
    <citation type="submission" date="2017-05" db="EMBL/GenBank/DDBJ databases">
        <authorList>
            <person name="Song R."/>
            <person name="Chenine A.L."/>
            <person name="Ruprecht R.M."/>
        </authorList>
    </citation>
    <scope>NUCLEOTIDE SEQUENCE [LARGE SCALE GENOMIC DNA]</scope>
    <source>
        <strain evidence="8 9">CECT 8489</strain>
    </source>
</reference>
<dbReference type="SUPFAM" id="SSF103088">
    <property type="entry name" value="OmpA-like"/>
    <property type="match status" value="1"/>
</dbReference>
<evidence type="ECO:0000256" key="5">
    <source>
        <dbReference type="SAM" id="MobiDB-lite"/>
    </source>
</evidence>
<evidence type="ECO:0000256" key="6">
    <source>
        <dbReference type="SAM" id="SignalP"/>
    </source>
</evidence>
<evidence type="ECO:0000259" key="7">
    <source>
        <dbReference type="PROSITE" id="PS51123"/>
    </source>
</evidence>
<dbReference type="Pfam" id="PF00691">
    <property type="entry name" value="OmpA"/>
    <property type="match status" value="1"/>
</dbReference>
<evidence type="ECO:0000313" key="8">
    <source>
        <dbReference type="EMBL" id="SMX24185.1"/>
    </source>
</evidence>
<feature type="region of interest" description="Disordered" evidence="5">
    <location>
        <begin position="203"/>
        <end position="226"/>
    </location>
</feature>
<dbReference type="EMBL" id="FXXQ01000007">
    <property type="protein sequence ID" value="SMX24185.1"/>
    <property type="molecule type" value="Genomic_DNA"/>
</dbReference>
<proteinExistence type="predicted"/>
<dbReference type="Gene3D" id="3.30.1330.60">
    <property type="entry name" value="OmpA-like domain"/>
    <property type="match status" value="1"/>
</dbReference>
<dbReference type="InterPro" id="IPR006664">
    <property type="entry name" value="OMP_bac"/>
</dbReference>
<keyword evidence="8" id="KW-0449">Lipoprotein</keyword>
<dbReference type="InterPro" id="IPR050330">
    <property type="entry name" value="Bact_OuterMem_StrucFunc"/>
</dbReference>
<protein>
    <submittedName>
        <fullName evidence="8">Putative lipoprotein YiaD</fullName>
    </submittedName>
</protein>
<dbReference type="PRINTS" id="PR01021">
    <property type="entry name" value="OMPADOMAIN"/>
</dbReference>
<evidence type="ECO:0000256" key="1">
    <source>
        <dbReference type="ARBA" id="ARBA00004442"/>
    </source>
</evidence>
<dbReference type="InterPro" id="IPR006665">
    <property type="entry name" value="OmpA-like"/>
</dbReference>
<evidence type="ECO:0000256" key="4">
    <source>
        <dbReference type="PROSITE-ProRule" id="PRU00473"/>
    </source>
</evidence>
<gene>
    <name evidence="8" type="primary">yiaD_2</name>
    <name evidence="8" type="ORF">BOA8489_02308</name>
</gene>
<keyword evidence="9" id="KW-1185">Reference proteome</keyword>
<dbReference type="InterPro" id="IPR036737">
    <property type="entry name" value="OmpA-like_sf"/>
</dbReference>
<keyword evidence="3" id="KW-0998">Cell outer membrane</keyword>
<dbReference type="Proteomes" id="UP000201838">
    <property type="component" value="Unassembled WGS sequence"/>
</dbReference>
<evidence type="ECO:0000256" key="3">
    <source>
        <dbReference type="ARBA" id="ARBA00023237"/>
    </source>
</evidence>
<dbReference type="Pfam" id="PF13488">
    <property type="entry name" value="Gly-zipper_Omp"/>
    <property type="match status" value="1"/>
</dbReference>
<dbReference type="PANTHER" id="PTHR30329:SF21">
    <property type="entry name" value="LIPOPROTEIN YIAD-RELATED"/>
    <property type="match status" value="1"/>
</dbReference>
<feature type="compositionally biased region" description="Polar residues" evidence="5">
    <location>
        <begin position="203"/>
        <end position="213"/>
    </location>
</feature>
<keyword evidence="6" id="KW-0732">Signal</keyword>
<keyword evidence="2 4" id="KW-0472">Membrane</keyword>
<evidence type="ECO:0000313" key="9">
    <source>
        <dbReference type="Proteomes" id="UP000201838"/>
    </source>
</evidence>
<comment type="subcellular location">
    <subcellularLocation>
        <location evidence="1">Cell outer membrane</location>
    </subcellularLocation>
</comment>
<accession>A0A238J1Z0</accession>
<dbReference type="InterPro" id="IPR039567">
    <property type="entry name" value="Gly-zipper"/>
</dbReference>
<evidence type="ECO:0000256" key="2">
    <source>
        <dbReference type="ARBA" id="ARBA00023136"/>
    </source>
</evidence>
<organism evidence="8 9">
    <name type="scientific">Boseongicola aestuarii</name>
    <dbReference type="NCBI Taxonomy" id="1470561"/>
    <lineage>
        <taxon>Bacteria</taxon>
        <taxon>Pseudomonadati</taxon>
        <taxon>Pseudomonadota</taxon>
        <taxon>Alphaproteobacteria</taxon>
        <taxon>Rhodobacterales</taxon>
        <taxon>Paracoccaceae</taxon>
        <taxon>Boseongicola</taxon>
    </lineage>
</organism>